<dbReference type="Pfam" id="PF13714">
    <property type="entry name" value="PEP_mutase"/>
    <property type="match status" value="1"/>
</dbReference>
<proteinExistence type="predicted"/>
<accession>A0A7S9PU71</accession>
<evidence type="ECO:0000313" key="1">
    <source>
        <dbReference type="EMBL" id="QPG96441.1"/>
    </source>
</evidence>
<dbReference type="EMBL" id="CP031386">
    <property type="protein sequence ID" value="QPG96441.1"/>
    <property type="molecule type" value="Genomic_DNA"/>
</dbReference>
<dbReference type="AlphaFoldDB" id="A0A7S9PU71"/>
<sequence>MPPRPSRHLHVPGKPVVFANIWDVPSPNTMASLNHGDNELVHAVATASWALAAPLGLRDEELTFEHNNGYGSRIEEIVTEAVKAGGSAA</sequence>
<dbReference type="OrthoDB" id="429143at2759"/>
<evidence type="ECO:0000313" key="2">
    <source>
        <dbReference type="Proteomes" id="UP000594364"/>
    </source>
</evidence>
<dbReference type="Gene3D" id="3.20.20.60">
    <property type="entry name" value="Phosphoenolpyruvate-binding domains"/>
    <property type="match status" value="1"/>
</dbReference>
<organism evidence="1 2">
    <name type="scientific">Epichloe festucae (strain Fl1)</name>
    <dbReference type="NCBI Taxonomy" id="877507"/>
    <lineage>
        <taxon>Eukaryota</taxon>
        <taxon>Fungi</taxon>
        <taxon>Dikarya</taxon>
        <taxon>Ascomycota</taxon>
        <taxon>Pezizomycotina</taxon>
        <taxon>Sordariomycetes</taxon>
        <taxon>Hypocreomycetidae</taxon>
        <taxon>Hypocreales</taxon>
        <taxon>Clavicipitaceae</taxon>
        <taxon>Epichloe</taxon>
    </lineage>
</organism>
<dbReference type="InterPro" id="IPR040442">
    <property type="entry name" value="Pyrv_kinase-like_dom_sf"/>
</dbReference>
<dbReference type="Proteomes" id="UP000594364">
    <property type="component" value="Chromosome 2"/>
</dbReference>
<reference evidence="1 2" key="1">
    <citation type="journal article" date="2018" name="PLoS Genet.">
        <title>Repeat elements organise 3D genome structure and mediate transcription in the filamentous fungus Epichloe festucae.</title>
        <authorList>
            <person name="Winter D.J."/>
            <person name="Ganley A.R.D."/>
            <person name="Young C.A."/>
            <person name="Liachko I."/>
            <person name="Schardl C.L."/>
            <person name="Dupont P.Y."/>
            <person name="Berry D."/>
            <person name="Ram A."/>
            <person name="Scott B."/>
            <person name="Cox M.P."/>
        </authorList>
    </citation>
    <scope>NUCLEOTIDE SEQUENCE [LARGE SCALE GENOMIC DNA]</scope>
    <source>
        <strain evidence="1 2">Fl1</strain>
    </source>
</reference>
<keyword evidence="2" id="KW-1185">Reference proteome</keyword>
<protein>
    <submittedName>
        <fullName evidence="1">Uncharacterized protein</fullName>
    </submittedName>
</protein>
<gene>
    <name evidence="1" type="ORF">C2857_004213</name>
</gene>
<name>A0A7S9PU71_EPIFF</name>